<evidence type="ECO:0000256" key="1">
    <source>
        <dbReference type="SAM" id="MobiDB-lite"/>
    </source>
</evidence>
<organism evidence="2 3">
    <name type="scientific">Ficus carica</name>
    <name type="common">Common fig</name>
    <dbReference type="NCBI Taxonomy" id="3494"/>
    <lineage>
        <taxon>Eukaryota</taxon>
        <taxon>Viridiplantae</taxon>
        <taxon>Streptophyta</taxon>
        <taxon>Embryophyta</taxon>
        <taxon>Tracheophyta</taxon>
        <taxon>Spermatophyta</taxon>
        <taxon>Magnoliopsida</taxon>
        <taxon>eudicotyledons</taxon>
        <taxon>Gunneridae</taxon>
        <taxon>Pentapetalae</taxon>
        <taxon>rosids</taxon>
        <taxon>fabids</taxon>
        <taxon>Rosales</taxon>
        <taxon>Moraceae</taxon>
        <taxon>Ficeae</taxon>
        <taxon>Ficus</taxon>
    </lineage>
</organism>
<feature type="region of interest" description="Disordered" evidence="1">
    <location>
        <begin position="37"/>
        <end position="82"/>
    </location>
</feature>
<feature type="compositionally biased region" description="Polar residues" evidence="1">
    <location>
        <begin position="66"/>
        <end position="78"/>
    </location>
</feature>
<comment type="caution">
    <text evidence="2">The sequence shown here is derived from an EMBL/GenBank/DDBJ whole genome shotgun (WGS) entry which is preliminary data.</text>
</comment>
<proteinExistence type="predicted"/>
<evidence type="ECO:0000313" key="2">
    <source>
        <dbReference type="EMBL" id="GMN55090.1"/>
    </source>
</evidence>
<dbReference type="Proteomes" id="UP001187192">
    <property type="component" value="Unassembled WGS sequence"/>
</dbReference>
<dbReference type="EMBL" id="BTGU01000055">
    <property type="protein sequence ID" value="GMN55090.1"/>
    <property type="molecule type" value="Genomic_DNA"/>
</dbReference>
<name>A0AA88DEI0_FICCA</name>
<accession>A0AA88DEI0</accession>
<gene>
    <name evidence="2" type="ORF">TIFTF001_024218</name>
</gene>
<sequence>MKLQRRLTNFQFESLDVEEWNLDQRVSTFLGQDGFKLSGPVRSGPTRHSACPAPLIKRGEEGQNPARGNSSQISSTRPGQREKILIPPLEICVGDGRAVVMETKRRQFLPMTAYVSPLTT</sequence>
<evidence type="ECO:0000313" key="3">
    <source>
        <dbReference type="Proteomes" id="UP001187192"/>
    </source>
</evidence>
<keyword evidence="3" id="KW-1185">Reference proteome</keyword>
<protein>
    <submittedName>
        <fullName evidence="2">Uncharacterized protein</fullName>
    </submittedName>
</protein>
<reference evidence="2" key="1">
    <citation type="submission" date="2023-07" db="EMBL/GenBank/DDBJ databases">
        <title>draft genome sequence of fig (Ficus carica).</title>
        <authorList>
            <person name="Takahashi T."/>
            <person name="Nishimura K."/>
        </authorList>
    </citation>
    <scope>NUCLEOTIDE SEQUENCE</scope>
</reference>
<dbReference type="AlphaFoldDB" id="A0AA88DEI0"/>